<dbReference type="EMBL" id="VTFZ01000001">
    <property type="protein sequence ID" value="MRX79097.1"/>
    <property type="molecule type" value="Genomic_DNA"/>
</dbReference>
<reference evidence="4" key="1">
    <citation type="submission" date="2019-08" db="EMBL/GenBank/DDBJ databases">
        <title>Arthrobacter sp. nov., isolated from plateau pika and Tibetan wild ass.</title>
        <authorList>
            <person name="Ge Y."/>
        </authorList>
    </citation>
    <scope>NUCLEOTIDE SEQUENCE [LARGE SCALE GENOMIC DNA]</scope>
    <source>
        <strain evidence="4">HF-1365</strain>
    </source>
</reference>
<dbReference type="AlphaFoldDB" id="A0A7K0G5L2"/>
<dbReference type="GO" id="GO:0004721">
    <property type="term" value="F:phosphoprotein phosphatase activity"/>
    <property type="evidence" value="ECO:0007669"/>
    <property type="project" value="InterPro"/>
</dbReference>
<dbReference type="InterPro" id="IPR016130">
    <property type="entry name" value="Tyr_Pase_AS"/>
</dbReference>
<sequence>MAGTAPNNPSESTPRFQDLVLRGARNVRDLGGYPFMAEGGQTGTTAHGAFLRGDALGGLRSQDFARLDRYGLRRVIDVRSSFEVRHWPDPYAPGRRGARQNVEYIHIPMLDQLNSSGLRGQVPRRMSDVYLQLLDNDAESFRLVMEALDGPGCALFHCRAGKDRTGVIAMLLLGLAGVDDAQIVADYAATGEYMSFSMHAQRVFVAVVLRRRVPRSLFVAQPAEMERALSHLHERYGTARAYLQDYAGCKPALLDRLAARLRGGNEVLAAAR</sequence>
<dbReference type="PANTHER" id="PTHR31126:SF1">
    <property type="entry name" value="TYROSINE SPECIFIC PROTEIN PHOSPHATASES DOMAIN-CONTAINING PROTEIN"/>
    <property type="match status" value="1"/>
</dbReference>
<evidence type="ECO:0000259" key="2">
    <source>
        <dbReference type="PROSITE" id="PS50056"/>
    </source>
</evidence>
<dbReference type="Proteomes" id="UP000470010">
    <property type="component" value="Unassembled WGS sequence"/>
</dbReference>
<evidence type="ECO:0000256" key="1">
    <source>
        <dbReference type="ARBA" id="ARBA00009580"/>
    </source>
</evidence>
<accession>A0A7K0G5L2</accession>
<dbReference type="Pfam" id="PF13350">
    <property type="entry name" value="Y_phosphatase3"/>
    <property type="match status" value="1"/>
</dbReference>
<dbReference type="PROSITE" id="PS00383">
    <property type="entry name" value="TYR_PHOSPHATASE_1"/>
    <property type="match status" value="1"/>
</dbReference>
<protein>
    <submittedName>
        <fullName evidence="3">Protein-tyrosine-phosphatase</fullName>
    </submittedName>
</protein>
<dbReference type="SUPFAM" id="SSF52799">
    <property type="entry name" value="(Phosphotyrosine protein) phosphatases II"/>
    <property type="match status" value="1"/>
</dbReference>
<proteinExistence type="inferred from homology"/>
<keyword evidence="4" id="KW-1185">Reference proteome</keyword>
<dbReference type="InterPro" id="IPR029021">
    <property type="entry name" value="Prot-tyrosine_phosphatase-like"/>
</dbReference>
<name>A0A7K0G5L2_9ACTN</name>
<dbReference type="Gene3D" id="3.90.190.10">
    <property type="entry name" value="Protein tyrosine phosphatase superfamily"/>
    <property type="match status" value="1"/>
</dbReference>
<comment type="similarity">
    <text evidence="1">Belongs to the protein-tyrosine phosphatase family.</text>
</comment>
<dbReference type="PROSITE" id="PS50056">
    <property type="entry name" value="TYR_PHOSPHATASE_2"/>
    <property type="match status" value="1"/>
</dbReference>
<dbReference type="InterPro" id="IPR000387">
    <property type="entry name" value="Tyr_Pase_dom"/>
</dbReference>
<gene>
    <name evidence="3" type="ORF">GJE22_00495</name>
</gene>
<organism evidence="3 4">
    <name type="scientific">Enorma shizhengliae</name>
    <dbReference type="NCBI Taxonomy" id="2606615"/>
    <lineage>
        <taxon>Bacteria</taxon>
        <taxon>Bacillati</taxon>
        <taxon>Actinomycetota</taxon>
        <taxon>Coriobacteriia</taxon>
        <taxon>Coriobacteriales</taxon>
        <taxon>Coriobacteriaceae</taxon>
        <taxon>Enorma</taxon>
    </lineage>
</organism>
<feature type="domain" description="Tyrosine specific protein phosphatases" evidence="2">
    <location>
        <begin position="128"/>
        <end position="184"/>
    </location>
</feature>
<comment type="caution">
    <text evidence="3">The sequence shown here is derived from an EMBL/GenBank/DDBJ whole genome shotgun (WGS) entry which is preliminary data.</text>
</comment>
<dbReference type="RefSeq" id="WP_144687468.1">
    <property type="nucleotide sequence ID" value="NZ_VLLQ01000001.1"/>
</dbReference>
<dbReference type="PANTHER" id="PTHR31126">
    <property type="entry name" value="TYROSINE-PROTEIN PHOSPHATASE"/>
    <property type="match status" value="1"/>
</dbReference>
<dbReference type="InterPro" id="IPR026893">
    <property type="entry name" value="Tyr/Ser_Pase_IphP-type"/>
</dbReference>
<evidence type="ECO:0000313" key="4">
    <source>
        <dbReference type="Proteomes" id="UP000470010"/>
    </source>
</evidence>
<evidence type="ECO:0000313" key="3">
    <source>
        <dbReference type="EMBL" id="MRX79097.1"/>
    </source>
</evidence>